<keyword evidence="1" id="KW-0175">Coiled coil</keyword>
<accession>A0ABQ6PA66</accession>
<evidence type="ECO:0000313" key="3">
    <source>
        <dbReference type="EMBL" id="GMM62147.1"/>
    </source>
</evidence>
<evidence type="ECO:0008006" key="5">
    <source>
        <dbReference type="Google" id="ProtNLM"/>
    </source>
</evidence>
<dbReference type="RefSeq" id="WP_317975757.1">
    <property type="nucleotide sequence ID" value="NZ_BTFW01000001.1"/>
</dbReference>
<feature type="coiled-coil region" evidence="1">
    <location>
        <begin position="31"/>
        <end position="58"/>
    </location>
</feature>
<feature type="compositionally biased region" description="Basic and acidic residues" evidence="2">
    <location>
        <begin position="214"/>
        <end position="224"/>
    </location>
</feature>
<protein>
    <recommendedName>
        <fullName evidence="5">Cell division protein FtsL</fullName>
    </recommendedName>
</protein>
<reference evidence="3 4" key="1">
    <citation type="submission" date="2023-06" db="EMBL/GenBank/DDBJ databases">
        <title>Draft genome sequence of Novosphingobium sp. strain IK01.</title>
        <authorList>
            <person name="Hatamoto M."/>
            <person name="Ikarashi T."/>
            <person name="Yamaguchi T."/>
        </authorList>
    </citation>
    <scope>NUCLEOTIDE SEQUENCE [LARGE SCALE GENOMIC DNA]</scope>
    <source>
        <strain evidence="3 4">IK01</strain>
    </source>
</reference>
<feature type="compositionally biased region" description="Basic and acidic residues" evidence="2">
    <location>
        <begin position="149"/>
        <end position="165"/>
    </location>
</feature>
<evidence type="ECO:0000313" key="4">
    <source>
        <dbReference type="Proteomes" id="UP001187221"/>
    </source>
</evidence>
<dbReference type="Proteomes" id="UP001187221">
    <property type="component" value="Unassembled WGS sequence"/>
</dbReference>
<keyword evidence="4" id="KW-1185">Reference proteome</keyword>
<name>A0ABQ6PA66_9SPHN</name>
<proteinExistence type="predicted"/>
<evidence type="ECO:0000256" key="2">
    <source>
        <dbReference type="SAM" id="MobiDB-lite"/>
    </source>
</evidence>
<feature type="compositionally biased region" description="Basic and acidic residues" evidence="2">
    <location>
        <begin position="233"/>
        <end position="263"/>
    </location>
</feature>
<gene>
    <name evidence="3" type="ORF">NUTIK01_29240</name>
</gene>
<feature type="compositionally biased region" description="Basic and acidic residues" evidence="2">
    <location>
        <begin position="195"/>
        <end position="207"/>
    </location>
</feature>
<comment type="caution">
    <text evidence="3">The sequence shown here is derived from an EMBL/GenBank/DDBJ whole genome shotgun (WGS) entry which is preliminary data.</text>
</comment>
<feature type="compositionally biased region" description="Basic residues" evidence="2">
    <location>
        <begin position="264"/>
        <end position="274"/>
    </location>
</feature>
<sequence>MILSAQRLRSIGWLALLAVCGAAVMVLSFRVNALRSQVHRAEGQIVALKQQKMYLETEFETRANQQQLKAWNDLEFGYVAPTAGQYLENERQLAALSKPADPGAPAPIRVASVDDTVIAPAAFPELSGSTQAKGLARAENGAVRKLAETHEAEPVSHGADARDADLGPGRPRALDHAQETATLAEKLGTIRPASARKDEARASEKTAAKKAHPASRDEKGEKRAHSAPAHAATVEKAHPKPSRESARPTKGEKKDARSGGEHKSARKAGVKTNR</sequence>
<evidence type="ECO:0000256" key="1">
    <source>
        <dbReference type="SAM" id="Coils"/>
    </source>
</evidence>
<feature type="region of interest" description="Disordered" evidence="2">
    <location>
        <begin position="149"/>
        <end position="274"/>
    </location>
</feature>
<dbReference type="EMBL" id="BTFW01000001">
    <property type="protein sequence ID" value="GMM62147.1"/>
    <property type="molecule type" value="Genomic_DNA"/>
</dbReference>
<organism evidence="3 4">
    <name type="scientific">Novosphingobium pituita</name>
    <dbReference type="NCBI Taxonomy" id="3056842"/>
    <lineage>
        <taxon>Bacteria</taxon>
        <taxon>Pseudomonadati</taxon>
        <taxon>Pseudomonadota</taxon>
        <taxon>Alphaproteobacteria</taxon>
        <taxon>Sphingomonadales</taxon>
        <taxon>Sphingomonadaceae</taxon>
        <taxon>Novosphingobium</taxon>
    </lineage>
</organism>